<dbReference type="GO" id="GO:0005200">
    <property type="term" value="F:structural constituent of cytoskeleton"/>
    <property type="evidence" value="ECO:0007669"/>
    <property type="project" value="TreeGrafter"/>
</dbReference>
<dbReference type="AlphaFoldDB" id="A0A7R8W9U0"/>
<dbReference type="SUPFAM" id="SSF74853">
    <property type="entry name" value="Lamin A/C globular tail domain"/>
    <property type="match status" value="1"/>
</dbReference>
<dbReference type="Gene3D" id="1.20.5.1160">
    <property type="entry name" value="Vasodilator-stimulated phosphoprotein"/>
    <property type="match status" value="1"/>
</dbReference>
<dbReference type="InterPro" id="IPR039008">
    <property type="entry name" value="IF_rod_dom"/>
</dbReference>
<dbReference type="Gene3D" id="2.60.40.1260">
    <property type="entry name" value="Lamin Tail domain"/>
    <property type="match status" value="1"/>
</dbReference>
<dbReference type="EMBL" id="OB660827">
    <property type="protein sequence ID" value="CAD7226434.1"/>
    <property type="molecule type" value="Genomic_DNA"/>
</dbReference>
<organism evidence="7">
    <name type="scientific">Cyprideis torosa</name>
    <dbReference type="NCBI Taxonomy" id="163714"/>
    <lineage>
        <taxon>Eukaryota</taxon>
        <taxon>Metazoa</taxon>
        <taxon>Ecdysozoa</taxon>
        <taxon>Arthropoda</taxon>
        <taxon>Crustacea</taxon>
        <taxon>Oligostraca</taxon>
        <taxon>Ostracoda</taxon>
        <taxon>Podocopa</taxon>
        <taxon>Podocopida</taxon>
        <taxon>Cytherocopina</taxon>
        <taxon>Cytheroidea</taxon>
        <taxon>Cytherideidae</taxon>
        <taxon>Cyprideis</taxon>
    </lineage>
</organism>
<dbReference type="GO" id="GO:0005652">
    <property type="term" value="C:nuclear lamina"/>
    <property type="evidence" value="ECO:0007669"/>
    <property type="project" value="TreeGrafter"/>
</dbReference>
<dbReference type="GO" id="GO:0031507">
    <property type="term" value="P:heterochromatin formation"/>
    <property type="evidence" value="ECO:0007669"/>
    <property type="project" value="TreeGrafter"/>
</dbReference>
<gene>
    <name evidence="7" type="ORF">CTOB1V02_LOCUS4352</name>
</gene>
<evidence type="ECO:0000313" key="7">
    <source>
        <dbReference type="EMBL" id="CAD7226434.1"/>
    </source>
</evidence>
<dbReference type="InterPro" id="IPR001322">
    <property type="entry name" value="Lamin_tail_dom"/>
</dbReference>
<evidence type="ECO:0000256" key="1">
    <source>
        <dbReference type="ARBA" id="ARBA00004123"/>
    </source>
</evidence>
<dbReference type="PANTHER" id="PTHR45721:SF11">
    <property type="entry name" value="LAMIN DM0-RELATED"/>
    <property type="match status" value="1"/>
</dbReference>
<dbReference type="PROSITE" id="PS51841">
    <property type="entry name" value="LTD"/>
    <property type="match status" value="1"/>
</dbReference>
<keyword evidence="2" id="KW-0403">Intermediate filament</keyword>
<protein>
    <submittedName>
        <fullName evidence="7">Uncharacterized protein</fullName>
    </submittedName>
</protein>
<dbReference type="InterPro" id="IPR036415">
    <property type="entry name" value="Lamin_tail_dom_sf"/>
</dbReference>
<dbReference type="GO" id="GO:0006998">
    <property type="term" value="P:nuclear envelope organization"/>
    <property type="evidence" value="ECO:0007669"/>
    <property type="project" value="TreeGrafter"/>
</dbReference>
<dbReference type="PROSITE" id="PS51842">
    <property type="entry name" value="IF_ROD_2"/>
    <property type="match status" value="1"/>
</dbReference>
<dbReference type="GO" id="GO:0007097">
    <property type="term" value="P:nuclear migration"/>
    <property type="evidence" value="ECO:0007669"/>
    <property type="project" value="TreeGrafter"/>
</dbReference>
<accession>A0A7R8W9U0</accession>
<dbReference type="SMART" id="SM01391">
    <property type="entry name" value="Filament"/>
    <property type="match status" value="1"/>
</dbReference>
<keyword evidence="4" id="KW-0539">Nucleus</keyword>
<dbReference type="SUPFAM" id="SSF64593">
    <property type="entry name" value="Intermediate filament protein, coiled coil region"/>
    <property type="match status" value="1"/>
</dbReference>
<dbReference type="OrthoDB" id="102442at2759"/>
<name>A0A7R8W9U0_9CRUS</name>
<dbReference type="GO" id="GO:0051664">
    <property type="term" value="P:nuclear pore localization"/>
    <property type="evidence" value="ECO:0007669"/>
    <property type="project" value="TreeGrafter"/>
</dbReference>
<dbReference type="GO" id="GO:0090435">
    <property type="term" value="P:protein localization to nuclear envelope"/>
    <property type="evidence" value="ECO:0007669"/>
    <property type="project" value="TreeGrafter"/>
</dbReference>
<proteinExistence type="predicted"/>
<dbReference type="Pfam" id="PF00038">
    <property type="entry name" value="Filament"/>
    <property type="match status" value="1"/>
</dbReference>
<dbReference type="Pfam" id="PF00932">
    <property type="entry name" value="LTD"/>
    <property type="match status" value="1"/>
</dbReference>
<evidence type="ECO:0000256" key="4">
    <source>
        <dbReference type="ARBA" id="ARBA00023242"/>
    </source>
</evidence>
<feature type="coiled-coil region" evidence="5">
    <location>
        <begin position="251"/>
        <end position="335"/>
    </location>
</feature>
<evidence type="ECO:0000256" key="2">
    <source>
        <dbReference type="ARBA" id="ARBA00022754"/>
    </source>
</evidence>
<feature type="compositionally biased region" description="Basic and acidic residues" evidence="6">
    <location>
        <begin position="14"/>
        <end position="24"/>
    </location>
</feature>
<sequence>MSTANPNAGSATGRRSETPRRQQERASASGRRRAPSPLSNARMSRTGEKEEMITLNNRLANLFEELRRKEIENDGLRETVRTMEESREREETVIRKNYEDEMNALRRSLDNQANSAARSAVERDSLRSENQELRAKLADLERQVARLGKDLESLEMVNGDLNNKLSAAKRAEEELKSLKVDFGKTSKALEDAKRNLQDETVRRIEAENQLQTMREKLDYDEQVMEQRISEIRMQKSMEVTEVDHRLNEEYEAKMKEHLDQLRADFQSKQQQLREEMSHRMEMKDRENDRLREEMSSLQKDYENILEVNISLDAEIQVYRKLVEGAEARLNLSQDETDSPRRKRGRTEYEVDDIEIVCTGTSTGDVQISDVDLKSGKVIEILNKGKDEDVAIGGWKLAHSVDGENEVVVYKFHRNVLLKPEASIRVYSSDAGFVHDPTHEMFPGGGRPFFFFCGVSKRAMAFREECCSAWFCLNLGLALPVACGT</sequence>
<dbReference type="PANTHER" id="PTHR45721">
    <property type="entry name" value="LAMIN DM0-RELATED"/>
    <property type="match status" value="1"/>
</dbReference>
<evidence type="ECO:0000256" key="5">
    <source>
        <dbReference type="SAM" id="Coils"/>
    </source>
</evidence>
<evidence type="ECO:0000256" key="3">
    <source>
        <dbReference type="ARBA" id="ARBA00023054"/>
    </source>
</evidence>
<dbReference type="SUPFAM" id="SSF90257">
    <property type="entry name" value="Myosin rod fragments"/>
    <property type="match status" value="1"/>
</dbReference>
<evidence type="ECO:0000256" key="6">
    <source>
        <dbReference type="SAM" id="MobiDB-lite"/>
    </source>
</evidence>
<feature type="region of interest" description="Disordered" evidence="6">
    <location>
        <begin position="1"/>
        <end position="51"/>
    </location>
</feature>
<keyword evidence="3 5" id="KW-0175">Coiled coil</keyword>
<reference evidence="7" key="1">
    <citation type="submission" date="2020-11" db="EMBL/GenBank/DDBJ databases">
        <authorList>
            <person name="Tran Van P."/>
        </authorList>
    </citation>
    <scope>NUCLEOTIDE SEQUENCE</scope>
</reference>
<dbReference type="Gene3D" id="1.20.5.170">
    <property type="match status" value="1"/>
</dbReference>
<feature type="compositionally biased region" description="Polar residues" evidence="6">
    <location>
        <begin position="1"/>
        <end position="10"/>
    </location>
</feature>
<dbReference type="GO" id="GO:0005882">
    <property type="term" value="C:intermediate filament"/>
    <property type="evidence" value="ECO:0007669"/>
    <property type="project" value="UniProtKB-KW"/>
</dbReference>
<comment type="subcellular location">
    <subcellularLocation>
        <location evidence="1">Nucleus</location>
    </subcellularLocation>
</comment>